<accession>A0ABN3Q428</accession>
<gene>
    <name evidence="2" type="ORF">GCM10010411_58680</name>
</gene>
<keyword evidence="1" id="KW-0812">Transmembrane</keyword>
<feature type="transmembrane region" description="Helical" evidence="1">
    <location>
        <begin position="145"/>
        <end position="167"/>
    </location>
</feature>
<feature type="transmembrane region" description="Helical" evidence="1">
    <location>
        <begin position="341"/>
        <end position="361"/>
    </location>
</feature>
<dbReference type="EMBL" id="BAAATD010000008">
    <property type="protein sequence ID" value="GAA2615893.1"/>
    <property type="molecule type" value="Genomic_DNA"/>
</dbReference>
<organism evidence="2 3">
    <name type="scientific">Actinomadura fulvescens</name>
    <dbReference type="NCBI Taxonomy" id="46160"/>
    <lineage>
        <taxon>Bacteria</taxon>
        <taxon>Bacillati</taxon>
        <taxon>Actinomycetota</taxon>
        <taxon>Actinomycetes</taxon>
        <taxon>Streptosporangiales</taxon>
        <taxon>Thermomonosporaceae</taxon>
        <taxon>Actinomadura</taxon>
    </lineage>
</organism>
<evidence type="ECO:0000256" key="1">
    <source>
        <dbReference type="SAM" id="Phobius"/>
    </source>
</evidence>
<keyword evidence="1" id="KW-1133">Transmembrane helix</keyword>
<dbReference type="RefSeq" id="WP_344545689.1">
    <property type="nucleotide sequence ID" value="NZ_BAAATD010000008.1"/>
</dbReference>
<sequence length="523" mass="55052">MAEVSMVAPRRARLITILAFLGFFGVGAGWAVAMPWDGAPDEQAHITRAVGVVGGGLTAPPANVVVDGQPRPLSGVWQTVPAGAFRTSPPCFAFKPRQPANCLKPSPANPERPVQRFSATGRYQPTYGAVVGWPLKWWPNETGLVLARLVSVALAAGFLTAAVRSILIWSRRPFLLAGLLVATTPMTMHLAGAVNPNGLEIAAAIAMWTALIPLVLGAGPPDRRLLVLLAVSASVVACVRPAGPMFVALAGGVLLATAGRERLIRLARDKRVWITTAEVALAGLASGIWTLAMKATELVPVPGGAGLGPGDALRVVLIERIPFYLKSMVGLFGWVDVEMPGGFYAVWFAAVGFLAIAAFAAGGRADRWRLALTVLVAFGLPFQMDIFGAEENGMMAQGRYILPSAVGAALLAAYIIDERVVLTPALVRSSTRWLAVLTLPLHLIALGYTMVRYQHGLNAQDPVLNPFSGIWRPSMGSGTALLVTTLGLVALGGLVWLVSRSPLAPKVPAAIRRPDTSAALPAP</sequence>
<feature type="transmembrane region" description="Helical" evidence="1">
    <location>
        <begin position="201"/>
        <end position="219"/>
    </location>
</feature>
<keyword evidence="1" id="KW-0472">Membrane</keyword>
<dbReference type="InterPro" id="IPR018674">
    <property type="entry name" value="DUF2142_membrane"/>
</dbReference>
<feature type="transmembrane region" description="Helical" evidence="1">
    <location>
        <begin position="368"/>
        <end position="388"/>
    </location>
</feature>
<feature type="transmembrane region" description="Helical" evidence="1">
    <location>
        <begin position="475"/>
        <end position="498"/>
    </location>
</feature>
<comment type="caution">
    <text evidence="2">The sequence shown here is derived from an EMBL/GenBank/DDBJ whole genome shotgun (WGS) entry which is preliminary data.</text>
</comment>
<evidence type="ECO:0008006" key="4">
    <source>
        <dbReference type="Google" id="ProtNLM"/>
    </source>
</evidence>
<evidence type="ECO:0000313" key="3">
    <source>
        <dbReference type="Proteomes" id="UP001501509"/>
    </source>
</evidence>
<protein>
    <recommendedName>
        <fullName evidence="4">DUF2142 domain-containing protein</fullName>
    </recommendedName>
</protein>
<feature type="transmembrane region" description="Helical" evidence="1">
    <location>
        <begin position="12"/>
        <end position="33"/>
    </location>
</feature>
<dbReference type="Proteomes" id="UP001501509">
    <property type="component" value="Unassembled WGS sequence"/>
</dbReference>
<evidence type="ECO:0000313" key="2">
    <source>
        <dbReference type="EMBL" id="GAA2615893.1"/>
    </source>
</evidence>
<proteinExistence type="predicted"/>
<keyword evidence="3" id="KW-1185">Reference proteome</keyword>
<reference evidence="2 3" key="1">
    <citation type="journal article" date="2019" name="Int. J. Syst. Evol. Microbiol.">
        <title>The Global Catalogue of Microorganisms (GCM) 10K type strain sequencing project: providing services to taxonomists for standard genome sequencing and annotation.</title>
        <authorList>
            <consortium name="The Broad Institute Genomics Platform"/>
            <consortium name="The Broad Institute Genome Sequencing Center for Infectious Disease"/>
            <person name="Wu L."/>
            <person name="Ma J."/>
        </authorList>
    </citation>
    <scope>NUCLEOTIDE SEQUENCE [LARGE SCALE GENOMIC DNA]</scope>
    <source>
        <strain evidence="2 3">JCM 6833</strain>
    </source>
</reference>
<feature type="transmembrane region" description="Helical" evidence="1">
    <location>
        <begin position="433"/>
        <end position="455"/>
    </location>
</feature>
<feature type="transmembrane region" description="Helical" evidence="1">
    <location>
        <begin position="400"/>
        <end position="421"/>
    </location>
</feature>
<name>A0ABN3Q428_9ACTN</name>
<feature type="transmembrane region" description="Helical" evidence="1">
    <location>
        <begin position="174"/>
        <end position="195"/>
    </location>
</feature>
<dbReference type="Pfam" id="PF09913">
    <property type="entry name" value="DUF2142"/>
    <property type="match status" value="1"/>
</dbReference>